<accession>A0AB36TJU6</accession>
<dbReference type="RefSeq" id="WP_003515068.1">
    <property type="nucleotide sequence ID" value="NZ_CP013828.1"/>
</dbReference>
<dbReference type="InterPro" id="IPR011697">
    <property type="entry name" value="Peptidase_C26"/>
</dbReference>
<organism evidence="1 2">
    <name type="scientific">Acetivibrio thermocellus AD2</name>
    <dbReference type="NCBI Taxonomy" id="1138384"/>
    <lineage>
        <taxon>Bacteria</taxon>
        <taxon>Bacillati</taxon>
        <taxon>Bacillota</taxon>
        <taxon>Clostridia</taxon>
        <taxon>Eubacteriales</taxon>
        <taxon>Oscillospiraceae</taxon>
        <taxon>Acetivibrio</taxon>
    </lineage>
</organism>
<dbReference type="GO" id="GO:0033969">
    <property type="term" value="F:gamma-glutamyl-gamma-aminobutyrate hydrolase activity"/>
    <property type="evidence" value="ECO:0007669"/>
    <property type="project" value="TreeGrafter"/>
</dbReference>
<keyword evidence="1" id="KW-0315">Glutamine amidotransferase</keyword>
<dbReference type="PANTHER" id="PTHR43235">
    <property type="entry name" value="GLUTAMINE AMIDOTRANSFERASE PB2B2.05-RELATED"/>
    <property type="match status" value="1"/>
</dbReference>
<comment type="caution">
    <text evidence="1">The sequence shown here is derived from an EMBL/GenBank/DDBJ whole genome shotgun (WGS) entry which is preliminary data.</text>
</comment>
<dbReference type="Gene3D" id="3.40.50.880">
    <property type="match status" value="1"/>
</dbReference>
<dbReference type="Proteomes" id="UP000223596">
    <property type="component" value="Unassembled WGS sequence"/>
</dbReference>
<protein>
    <submittedName>
        <fullName evidence="1">Glutamine amidotransferase</fullName>
    </submittedName>
</protein>
<name>A0AB36TJU6_ACETH</name>
<dbReference type="AlphaFoldDB" id="A0AB36TJU6"/>
<dbReference type="Pfam" id="PF07722">
    <property type="entry name" value="Peptidase_C26"/>
    <property type="match status" value="1"/>
</dbReference>
<dbReference type="GO" id="GO:0006598">
    <property type="term" value="P:polyamine catabolic process"/>
    <property type="evidence" value="ECO:0007669"/>
    <property type="project" value="TreeGrafter"/>
</dbReference>
<dbReference type="GO" id="GO:0005829">
    <property type="term" value="C:cytosol"/>
    <property type="evidence" value="ECO:0007669"/>
    <property type="project" value="TreeGrafter"/>
</dbReference>
<dbReference type="SUPFAM" id="SSF52317">
    <property type="entry name" value="Class I glutamine amidotransferase-like"/>
    <property type="match status" value="1"/>
</dbReference>
<dbReference type="PANTHER" id="PTHR43235:SF1">
    <property type="entry name" value="GLUTAMINE AMIDOTRANSFERASE PB2B2.05-RELATED"/>
    <property type="match status" value="1"/>
</dbReference>
<dbReference type="InterPro" id="IPR044668">
    <property type="entry name" value="PuuD-like"/>
</dbReference>
<gene>
    <name evidence="1" type="ORF">M972_112941</name>
</gene>
<proteinExistence type="predicted"/>
<dbReference type="EMBL" id="PDBW01000001">
    <property type="protein sequence ID" value="PFH04117.1"/>
    <property type="molecule type" value="Genomic_DNA"/>
</dbReference>
<dbReference type="CDD" id="cd01745">
    <property type="entry name" value="GATase1_2"/>
    <property type="match status" value="1"/>
</dbReference>
<evidence type="ECO:0000313" key="2">
    <source>
        <dbReference type="Proteomes" id="UP000223596"/>
    </source>
</evidence>
<sequence length="238" mass="26840">MGRNEPVIGITPSFDYNENKMYINNIYCEAIILSGGMPVLLPVTEDEGLLSQMVEEFDGFLLSGGPDVDAVHWGEWNYSYNGEISPHRDKMELFIAKEAVAKDKPIFGICRGIQVLNVALGGTLYQDIYSQNKEKQLIKHSQNAPRWYPVHKVMLKAGSKVRNAHGAESIAVNSFHHQAVREPAPDFIVTGTSEDGIIEAIEHKNCKFAVGVQWHPEHMWKRDLSFLNLFKYFVSSCL</sequence>
<dbReference type="InterPro" id="IPR029062">
    <property type="entry name" value="Class_I_gatase-like"/>
</dbReference>
<dbReference type="PROSITE" id="PS51273">
    <property type="entry name" value="GATASE_TYPE_1"/>
    <property type="match status" value="1"/>
</dbReference>
<reference evidence="1 2" key="1">
    <citation type="submission" date="2017-09" db="EMBL/GenBank/DDBJ databases">
        <title>Evaluation of Pacific Biosciences Sequencing Technology to Finishing C. thermocellum Genome Sequences.</title>
        <authorList>
            <person name="Brown S."/>
        </authorList>
    </citation>
    <scope>NUCLEOTIDE SEQUENCE [LARGE SCALE GENOMIC DNA]</scope>
    <source>
        <strain evidence="1 2">AD2</strain>
    </source>
</reference>
<evidence type="ECO:0000313" key="1">
    <source>
        <dbReference type="EMBL" id="PFH04117.1"/>
    </source>
</evidence>